<dbReference type="Gene3D" id="3.10.290.10">
    <property type="entry name" value="RNA-binding S4 domain"/>
    <property type="match status" value="1"/>
</dbReference>
<dbReference type="Proteomes" id="UP000195043">
    <property type="component" value="Unassembled WGS sequence"/>
</dbReference>
<dbReference type="AlphaFoldDB" id="A0A242A9G8"/>
<dbReference type="InterPro" id="IPR036986">
    <property type="entry name" value="S4_RNA-bd_sf"/>
</dbReference>
<dbReference type="EMBL" id="NGKU01000001">
    <property type="protein sequence ID" value="OTN77678.1"/>
    <property type="molecule type" value="Genomic_DNA"/>
</dbReference>
<dbReference type="PANTHER" id="PTHR47683">
    <property type="entry name" value="PSEUDOURIDINE SYNTHASE FAMILY PROTEIN-RELATED"/>
    <property type="match status" value="1"/>
</dbReference>
<dbReference type="SUPFAM" id="SSF55174">
    <property type="entry name" value="Alpha-L RNA-binding motif"/>
    <property type="match status" value="1"/>
</dbReference>
<dbReference type="STRING" id="1834191.A5886_002778"/>
<dbReference type="InterPro" id="IPR006145">
    <property type="entry name" value="PsdUridine_synth_RsuA/RluA"/>
</dbReference>
<dbReference type="GO" id="GO:0000455">
    <property type="term" value="P:enzyme-directed rRNA pseudouridine synthesis"/>
    <property type="evidence" value="ECO:0007669"/>
    <property type="project" value="UniProtKB-ARBA"/>
</dbReference>
<dbReference type="InterPro" id="IPR002942">
    <property type="entry name" value="S4_RNA-bd"/>
</dbReference>
<evidence type="ECO:0000313" key="7">
    <source>
        <dbReference type="EMBL" id="OTN77678.1"/>
    </source>
</evidence>
<protein>
    <recommendedName>
        <fullName evidence="5">Pseudouridine synthase</fullName>
        <ecNumber evidence="5">5.4.99.-</ecNumber>
    </recommendedName>
</protein>
<gene>
    <name evidence="7" type="ORF">A5886_002778</name>
</gene>
<evidence type="ECO:0000256" key="2">
    <source>
        <dbReference type="ARBA" id="ARBA00022884"/>
    </source>
</evidence>
<dbReference type="Gene3D" id="3.30.70.580">
    <property type="entry name" value="Pseudouridine synthase I, catalytic domain, N-terminal subdomain"/>
    <property type="match status" value="1"/>
</dbReference>
<keyword evidence="3 5" id="KW-0413">Isomerase</keyword>
<evidence type="ECO:0000259" key="6">
    <source>
        <dbReference type="SMART" id="SM00363"/>
    </source>
</evidence>
<dbReference type="Pfam" id="PF00849">
    <property type="entry name" value="PseudoU_synth_2"/>
    <property type="match status" value="1"/>
</dbReference>
<dbReference type="NCBIfam" id="TIGR00093">
    <property type="entry name" value="pseudouridine synthase"/>
    <property type="match status" value="1"/>
</dbReference>
<evidence type="ECO:0000256" key="3">
    <source>
        <dbReference type="ARBA" id="ARBA00023235"/>
    </source>
</evidence>
<comment type="caution">
    <text evidence="7">The sequence shown here is derived from an EMBL/GenBank/DDBJ whole genome shotgun (WGS) entry which is preliminary data.</text>
</comment>
<dbReference type="SMART" id="SM00363">
    <property type="entry name" value="S4"/>
    <property type="match status" value="1"/>
</dbReference>
<name>A0A242A9G8_9ENTE</name>
<dbReference type="FunFam" id="3.30.70.1560:FF:000001">
    <property type="entry name" value="Pseudouridine synthase"/>
    <property type="match status" value="1"/>
</dbReference>
<dbReference type="GO" id="GO:0120159">
    <property type="term" value="F:rRNA pseudouridine synthase activity"/>
    <property type="evidence" value="ECO:0007669"/>
    <property type="project" value="UniProtKB-ARBA"/>
</dbReference>
<reference evidence="7 8" key="1">
    <citation type="submission" date="2017-05" db="EMBL/GenBank/DDBJ databases">
        <title>The Genome Sequence of Enterococcus sp. 8G7_MSG3316.</title>
        <authorList>
            <consortium name="The Broad Institute Genomics Platform"/>
            <consortium name="The Broad Institute Genomic Center for Infectious Diseases"/>
            <person name="Earl A."/>
            <person name="Manson A."/>
            <person name="Schwartman J."/>
            <person name="Gilmore M."/>
            <person name="Abouelleil A."/>
            <person name="Cao P."/>
            <person name="Chapman S."/>
            <person name="Cusick C."/>
            <person name="Shea T."/>
            <person name="Young S."/>
            <person name="Neafsey D."/>
            <person name="Nusbaum C."/>
            <person name="Birren B."/>
        </authorList>
    </citation>
    <scope>NUCLEOTIDE SEQUENCE [LARGE SCALE GENOMIC DNA]</scope>
    <source>
        <strain evidence="7 8">8G7_MSG3316</strain>
    </source>
</reference>
<proteinExistence type="inferred from homology"/>
<dbReference type="GO" id="GO:0003723">
    <property type="term" value="F:RNA binding"/>
    <property type="evidence" value="ECO:0007669"/>
    <property type="project" value="UniProtKB-KW"/>
</dbReference>
<keyword evidence="8" id="KW-1185">Reference proteome</keyword>
<dbReference type="Gene3D" id="3.30.70.1560">
    <property type="entry name" value="Alpha-L RNA-binding motif"/>
    <property type="match status" value="1"/>
</dbReference>
<organism evidence="7 8">
    <name type="scientific">Candidatus Enterococcus testudinis</name>
    <dbReference type="NCBI Taxonomy" id="1834191"/>
    <lineage>
        <taxon>Bacteria</taxon>
        <taxon>Bacillati</taxon>
        <taxon>Bacillota</taxon>
        <taxon>Bacilli</taxon>
        <taxon>Lactobacillales</taxon>
        <taxon>Enterococcaceae</taxon>
        <taxon>Enterococcus</taxon>
    </lineage>
</organism>
<dbReference type="InterPro" id="IPR018496">
    <property type="entry name" value="PsdUridine_synth_RsuA/RluB_CS"/>
</dbReference>
<dbReference type="InterPro" id="IPR020103">
    <property type="entry name" value="PsdUridine_synth_cat_dom_sf"/>
</dbReference>
<dbReference type="InterPro" id="IPR042092">
    <property type="entry name" value="PsdUridine_s_RsuA/RluB/E/F_cat"/>
</dbReference>
<evidence type="ECO:0000256" key="4">
    <source>
        <dbReference type="PROSITE-ProRule" id="PRU00182"/>
    </source>
</evidence>
<dbReference type="InterPro" id="IPR020094">
    <property type="entry name" value="TruA/RsuA/RluB/E/F_N"/>
</dbReference>
<dbReference type="RefSeq" id="WP_086275678.1">
    <property type="nucleotide sequence ID" value="NZ_NGKU01000001.1"/>
</dbReference>
<dbReference type="CDD" id="cd02553">
    <property type="entry name" value="PseudoU_synth_RsuA"/>
    <property type="match status" value="1"/>
</dbReference>
<dbReference type="InterPro" id="IPR000748">
    <property type="entry name" value="PsdUridine_synth_RsuA/RluB/E/F"/>
</dbReference>
<keyword evidence="2 4" id="KW-0694">RNA-binding</keyword>
<evidence type="ECO:0000256" key="5">
    <source>
        <dbReference type="RuleBase" id="RU003887"/>
    </source>
</evidence>
<evidence type="ECO:0000313" key="8">
    <source>
        <dbReference type="Proteomes" id="UP000195043"/>
    </source>
</evidence>
<dbReference type="OrthoDB" id="9807213at2"/>
<dbReference type="PANTHER" id="PTHR47683:SF4">
    <property type="entry name" value="PSEUDOURIDINE SYNTHASE"/>
    <property type="match status" value="1"/>
</dbReference>
<dbReference type="SUPFAM" id="SSF55120">
    <property type="entry name" value="Pseudouridine synthase"/>
    <property type="match status" value="1"/>
</dbReference>
<dbReference type="EC" id="5.4.99.-" evidence="5"/>
<dbReference type="PROSITE" id="PS50889">
    <property type="entry name" value="S4"/>
    <property type="match status" value="1"/>
</dbReference>
<accession>A0A242A9G8</accession>
<feature type="domain" description="RNA-binding S4" evidence="6">
    <location>
        <begin position="1"/>
        <end position="68"/>
    </location>
</feature>
<dbReference type="GO" id="GO:0005829">
    <property type="term" value="C:cytosol"/>
    <property type="evidence" value="ECO:0007669"/>
    <property type="project" value="UniProtKB-ARBA"/>
</dbReference>
<dbReference type="InterPro" id="IPR050343">
    <property type="entry name" value="RsuA_PseudoU_synthase"/>
</dbReference>
<sequence length="238" mass="26999">MRLDKLIEEQLHTPRKAMKRLFQTGQILVDGKIEGKRERNVDSNLHEIIVQGKQLKTNEVYFLLHKPQGVVTANQDKQHQTVIDCLAPHDRHPDLYAVGRLDRDTQGLVLLTSNGQLGYALMHPEKKVMKRYEVTVNGPLTAADQAAFEQGIVFHDGTTCQPAGLTIQQSSSEQSQAMVMLMEGKFHQIKKMFLVRGVKVIALKRTAIGPLTLTDDLPIGTYRRLYQEELESLVDYFH</sequence>
<dbReference type="PROSITE" id="PS01149">
    <property type="entry name" value="PSI_RSU"/>
    <property type="match status" value="1"/>
</dbReference>
<evidence type="ECO:0000256" key="1">
    <source>
        <dbReference type="ARBA" id="ARBA00008348"/>
    </source>
</evidence>
<comment type="similarity">
    <text evidence="1 5">Belongs to the pseudouridine synthase RsuA family.</text>
</comment>